<dbReference type="HOGENOM" id="CLU_017959_8_2_0"/>
<evidence type="ECO:0000256" key="3">
    <source>
        <dbReference type="ARBA" id="ARBA00022448"/>
    </source>
</evidence>
<dbReference type="NCBIfam" id="TIGR03173">
    <property type="entry name" value="pbuX"/>
    <property type="match status" value="1"/>
</dbReference>
<feature type="transmembrane region" description="Helical" evidence="8">
    <location>
        <begin position="30"/>
        <end position="52"/>
    </location>
</feature>
<dbReference type="Proteomes" id="UP000002030">
    <property type="component" value="Chromosome"/>
</dbReference>
<dbReference type="RefSeq" id="WP_012868917.1">
    <property type="nucleotide sequence ID" value="NC_013522.1"/>
</dbReference>
<evidence type="ECO:0000313" key="10">
    <source>
        <dbReference type="Proteomes" id="UP000002030"/>
    </source>
</evidence>
<keyword evidence="3" id="KW-0813">Transport</keyword>
<dbReference type="PANTHER" id="PTHR42810">
    <property type="entry name" value="PURINE PERMEASE C1399.01C-RELATED"/>
    <property type="match status" value="1"/>
</dbReference>
<evidence type="ECO:0000256" key="2">
    <source>
        <dbReference type="ARBA" id="ARBA00008821"/>
    </source>
</evidence>
<keyword evidence="6 8" id="KW-1133">Transmembrane helix</keyword>
<dbReference type="PANTHER" id="PTHR42810:SF2">
    <property type="entry name" value="PURINE PERMEASE C1399.01C-RELATED"/>
    <property type="match status" value="1"/>
</dbReference>
<dbReference type="InterPro" id="IPR006042">
    <property type="entry name" value="Xan_ur_permease"/>
</dbReference>
<dbReference type="Pfam" id="PF00860">
    <property type="entry name" value="Xan_ur_permease"/>
    <property type="match status" value="1"/>
</dbReference>
<protein>
    <submittedName>
        <fullName evidence="9">Xanthine permease</fullName>
    </submittedName>
</protein>
<feature type="transmembrane region" description="Helical" evidence="8">
    <location>
        <begin position="353"/>
        <end position="370"/>
    </location>
</feature>
<feature type="transmembrane region" description="Helical" evidence="8">
    <location>
        <begin position="198"/>
        <end position="221"/>
    </location>
</feature>
<dbReference type="AlphaFoldDB" id="D1B7Z8"/>
<dbReference type="NCBIfam" id="NF037981">
    <property type="entry name" value="NCS2_1"/>
    <property type="match status" value="1"/>
</dbReference>
<accession>D1B7Z8</accession>
<comment type="subcellular location">
    <subcellularLocation>
        <location evidence="1">Cell membrane</location>
        <topology evidence="1">Multi-pass membrane protein</topology>
    </subcellularLocation>
</comment>
<dbReference type="EMBL" id="CP001818">
    <property type="protein sequence ID" value="ACZ18401.1"/>
    <property type="molecule type" value="Genomic_DNA"/>
</dbReference>
<sequence>METRGARGYGDGILYKVDDRPPLNLSVVLAIQHIMAAFGGIVAVPLIVGGALKLPVHDLGFLVSAALLAAGIATYIQAKGIGPVGAKLPCVMGTDFTFVGPSIAVGAQMGLPGIFGATIAGSFIEIALSRFIKPLRRFFPPVVTGTVVMLIGLTLLPVAIDWAAGGYGAPDYGSVRNVSIALSVMTVIMLLNRYAKGFLSSAAVIIGLIFGYLICIPFGMLDMSPIAKAGWFEVPTIFKYGVKFSMGGFFAFFTAYLVTTVETVGCLFAIGEASGKELDSEDISKGILADGVGSLIAGFVNAGPNTSFSQNVGLIPLSKVASRYVVQVAGIILILMGLFPKLGALVAIMPNPVLGGAGIIMFGMVMAAGIKTLKGVELNNRNMLILAISLGIGIGVTVRPDFISSMPRAVRSFFSSGISAGTVAALLLNVVLKDDAEGDLEEDLEVRPEEA</sequence>
<feature type="transmembrane region" description="Helical" evidence="8">
    <location>
        <begin position="138"/>
        <end position="160"/>
    </location>
</feature>
<reference evidence="9 10" key="1">
    <citation type="journal article" date="2009" name="Stand. Genomic Sci.">
        <title>Complete genome sequence of Thermanaerovibrio acidaminovorans type strain (Su883).</title>
        <authorList>
            <person name="Chovatia M."/>
            <person name="Sikorski J."/>
            <person name="Schroder M."/>
            <person name="Lapidus A."/>
            <person name="Nolan M."/>
            <person name="Tice H."/>
            <person name="Glavina Del Rio T."/>
            <person name="Copeland A."/>
            <person name="Cheng J.F."/>
            <person name="Lucas S."/>
            <person name="Chen F."/>
            <person name="Bruce D."/>
            <person name="Goodwin L."/>
            <person name="Pitluck S."/>
            <person name="Ivanova N."/>
            <person name="Mavromatis K."/>
            <person name="Ovchinnikova G."/>
            <person name="Pati A."/>
            <person name="Chen A."/>
            <person name="Palaniappan K."/>
            <person name="Land M."/>
            <person name="Hauser L."/>
            <person name="Chang Y.J."/>
            <person name="Jeffries C.D."/>
            <person name="Chain P."/>
            <person name="Saunders E."/>
            <person name="Detter J.C."/>
            <person name="Brettin T."/>
            <person name="Rohde M."/>
            <person name="Goker M."/>
            <person name="Spring S."/>
            <person name="Bristow J."/>
            <person name="Markowitz V."/>
            <person name="Hugenholtz P."/>
            <person name="Kyrpides N.C."/>
            <person name="Klenk H.P."/>
            <person name="Eisen J.A."/>
        </authorList>
    </citation>
    <scope>NUCLEOTIDE SEQUENCE [LARGE SCALE GENOMIC DNA]</scope>
    <source>
        <strain evidence="10">ATCC 49978 / DSM 6589 / Su883</strain>
    </source>
</reference>
<feature type="transmembrane region" description="Helical" evidence="8">
    <location>
        <begin position="249"/>
        <end position="270"/>
    </location>
</feature>
<gene>
    <name evidence="9" type="ordered locus">Taci_0161</name>
</gene>
<dbReference type="GO" id="GO:0042907">
    <property type="term" value="F:xanthine transmembrane transporter activity"/>
    <property type="evidence" value="ECO:0007669"/>
    <property type="project" value="TreeGrafter"/>
</dbReference>
<evidence type="ECO:0000256" key="5">
    <source>
        <dbReference type="ARBA" id="ARBA00022692"/>
    </source>
</evidence>
<keyword evidence="10" id="KW-1185">Reference proteome</keyword>
<evidence type="ECO:0000256" key="7">
    <source>
        <dbReference type="ARBA" id="ARBA00023136"/>
    </source>
</evidence>
<proteinExistence type="inferred from homology"/>
<dbReference type="NCBIfam" id="TIGR00801">
    <property type="entry name" value="ncs2"/>
    <property type="match status" value="1"/>
</dbReference>
<feature type="transmembrane region" description="Helical" evidence="8">
    <location>
        <begin position="382"/>
        <end position="400"/>
    </location>
</feature>
<dbReference type="PATRIC" id="fig|525903.6.peg.164"/>
<dbReference type="STRING" id="525903.Taci_0161"/>
<name>D1B7Z8_THEAS</name>
<evidence type="ECO:0000256" key="6">
    <source>
        <dbReference type="ARBA" id="ARBA00022989"/>
    </source>
</evidence>
<comment type="similarity">
    <text evidence="2">Belongs to the nucleobase:cation symporter-2 (NCS2) (TC 2.A.40) family.</text>
</comment>
<feature type="transmembrane region" description="Helical" evidence="8">
    <location>
        <begin position="59"/>
        <end position="78"/>
    </location>
</feature>
<dbReference type="PROSITE" id="PS01116">
    <property type="entry name" value="XANTH_URACIL_PERMASE"/>
    <property type="match status" value="1"/>
</dbReference>
<dbReference type="InterPro" id="IPR006043">
    <property type="entry name" value="NCS2"/>
</dbReference>
<dbReference type="GO" id="GO:0005886">
    <property type="term" value="C:plasma membrane"/>
    <property type="evidence" value="ECO:0007669"/>
    <property type="project" value="UniProtKB-SubCell"/>
</dbReference>
<dbReference type="eggNOG" id="COG2233">
    <property type="taxonomic scope" value="Bacteria"/>
</dbReference>
<feature type="transmembrane region" description="Helical" evidence="8">
    <location>
        <begin position="172"/>
        <end position="191"/>
    </location>
</feature>
<feature type="transmembrane region" description="Helical" evidence="8">
    <location>
        <begin position="98"/>
        <end position="126"/>
    </location>
</feature>
<keyword evidence="7 8" id="KW-0472">Membrane</keyword>
<keyword evidence="4" id="KW-1003">Cell membrane</keyword>
<organism evidence="9 10">
    <name type="scientific">Thermanaerovibrio acidaminovorans (strain ATCC 49978 / DSM 6589 / Su883)</name>
    <name type="common">Selenomonas acidaminovorans</name>
    <dbReference type="NCBI Taxonomy" id="525903"/>
    <lineage>
        <taxon>Bacteria</taxon>
        <taxon>Thermotogati</taxon>
        <taxon>Synergistota</taxon>
        <taxon>Synergistia</taxon>
        <taxon>Synergistales</taxon>
        <taxon>Synergistaceae</taxon>
        <taxon>Thermanaerovibrio</taxon>
    </lineage>
</organism>
<evidence type="ECO:0000256" key="8">
    <source>
        <dbReference type="SAM" id="Phobius"/>
    </source>
</evidence>
<feature type="transmembrane region" description="Helical" evidence="8">
    <location>
        <begin position="412"/>
        <end position="432"/>
    </location>
</feature>
<evidence type="ECO:0000256" key="4">
    <source>
        <dbReference type="ARBA" id="ARBA00022475"/>
    </source>
</evidence>
<evidence type="ECO:0000256" key="1">
    <source>
        <dbReference type="ARBA" id="ARBA00004651"/>
    </source>
</evidence>
<keyword evidence="5 8" id="KW-0812">Transmembrane</keyword>
<dbReference type="KEGG" id="tai:Taci_0161"/>
<feature type="transmembrane region" description="Helical" evidence="8">
    <location>
        <begin position="324"/>
        <end position="347"/>
    </location>
</feature>
<dbReference type="OrthoDB" id="9805749at2"/>
<evidence type="ECO:0000313" key="9">
    <source>
        <dbReference type="EMBL" id="ACZ18401.1"/>
    </source>
</evidence>
<dbReference type="EnsemblBacteria" id="ACZ18401">
    <property type="protein sequence ID" value="ACZ18401"/>
    <property type="gene ID" value="Taci_0161"/>
</dbReference>
<dbReference type="InterPro" id="IPR017588">
    <property type="entry name" value="UacT-like"/>
</dbReference>